<keyword evidence="2" id="KW-1185">Reference proteome</keyword>
<gene>
    <name evidence="1" type="ORF">EDD18DRAFT_1365403</name>
</gene>
<protein>
    <submittedName>
        <fullName evidence="1">Uncharacterized protein</fullName>
    </submittedName>
</protein>
<name>A0AA39P4L5_9AGAR</name>
<dbReference type="EMBL" id="JAUEPU010000109">
    <property type="protein sequence ID" value="KAK0477498.1"/>
    <property type="molecule type" value="Genomic_DNA"/>
</dbReference>
<organism evidence="1 2">
    <name type="scientific">Armillaria luteobubalina</name>
    <dbReference type="NCBI Taxonomy" id="153913"/>
    <lineage>
        <taxon>Eukaryota</taxon>
        <taxon>Fungi</taxon>
        <taxon>Dikarya</taxon>
        <taxon>Basidiomycota</taxon>
        <taxon>Agaricomycotina</taxon>
        <taxon>Agaricomycetes</taxon>
        <taxon>Agaricomycetidae</taxon>
        <taxon>Agaricales</taxon>
        <taxon>Marasmiineae</taxon>
        <taxon>Physalacriaceae</taxon>
        <taxon>Armillaria</taxon>
    </lineage>
</organism>
<comment type="caution">
    <text evidence="1">The sequence shown here is derived from an EMBL/GenBank/DDBJ whole genome shotgun (WGS) entry which is preliminary data.</text>
</comment>
<proteinExistence type="predicted"/>
<dbReference type="Proteomes" id="UP001175228">
    <property type="component" value="Unassembled WGS sequence"/>
</dbReference>
<accession>A0AA39P4L5</accession>
<reference evidence="1" key="1">
    <citation type="submission" date="2023-06" db="EMBL/GenBank/DDBJ databases">
        <authorList>
            <consortium name="Lawrence Berkeley National Laboratory"/>
            <person name="Ahrendt S."/>
            <person name="Sahu N."/>
            <person name="Indic B."/>
            <person name="Wong-Bajracharya J."/>
            <person name="Merenyi Z."/>
            <person name="Ke H.-M."/>
            <person name="Monk M."/>
            <person name="Kocsube S."/>
            <person name="Drula E."/>
            <person name="Lipzen A."/>
            <person name="Balint B."/>
            <person name="Henrissat B."/>
            <person name="Andreopoulos B."/>
            <person name="Martin F.M."/>
            <person name="Harder C.B."/>
            <person name="Rigling D."/>
            <person name="Ford K.L."/>
            <person name="Foster G.D."/>
            <person name="Pangilinan J."/>
            <person name="Papanicolaou A."/>
            <person name="Barry K."/>
            <person name="LaButti K."/>
            <person name="Viragh M."/>
            <person name="Koriabine M."/>
            <person name="Yan M."/>
            <person name="Riley R."/>
            <person name="Champramary S."/>
            <person name="Plett K.L."/>
            <person name="Tsai I.J."/>
            <person name="Slot J."/>
            <person name="Sipos G."/>
            <person name="Plett J."/>
            <person name="Nagy L.G."/>
            <person name="Grigoriev I.V."/>
        </authorList>
    </citation>
    <scope>NUCLEOTIDE SEQUENCE</scope>
    <source>
        <strain evidence="1">HWK02</strain>
    </source>
</reference>
<evidence type="ECO:0000313" key="2">
    <source>
        <dbReference type="Proteomes" id="UP001175228"/>
    </source>
</evidence>
<sequence length="292" mass="32142">MSSEKITLPPINNLLRSVPTPGQQLGQLVQPHSASIGVMLSSPAVININSKEHECITGPLTQNQRHIFQGELYGTVLKRCPPGNNYIVPKKRVANLAVATTSVCSDALCLLPDAAFHKNLINSQSLVYAKSNKAQGTSFQLFLHRNRKDERSTLPIYSVIPFISADHTDTTLNLPGISIARLLTKERDILLNANSFIEDHMLGSDIQVLKVNIIIVGFENHGKGLTIPLECSHGLLTHLGLAQTISTKISSIIHQMNNDLRPFDETDIRLVALYSTDERGRLWNVAYAIVKA</sequence>
<evidence type="ECO:0000313" key="1">
    <source>
        <dbReference type="EMBL" id="KAK0477498.1"/>
    </source>
</evidence>
<dbReference type="AlphaFoldDB" id="A0AA39P4L5"/>